<feature type="transmembrane region" description="Helical" evidence="1">
    <location>
        <begin position="20"/>
        <end position="38"/>
    </location>
</feature>
<dbReference type="STRING" id="8022.A0A060Z2Y1"/>
<keyword evidence="1" id="KW-1133">Transmembrane helix</keyword>
<sequence>LTLITCYSEHFQWWKRPSTVAAVFVLLAVIIGLWDSYATSERDQLQNSLNTRSTERDQLQTSYNTPTKERDQLQISYNTLTKRETSYRVV</sequence>
<evidence type="ECO:0000313" key="3">
    <source>
        <dbReference type="Proteomes" id="UP000193380"/>
    </source>
</evidence>
<dbReference type="EMBL" id="FR937462">
    <property type="protein sequence ID" value="CDQ98438.1"/>
    <property type="molecule type" value="Genomic_DNA"/>
</dbReference>
<protein>
    <submittedName>
        <fullName evidence="2">Uncharacterized protein</fullName>
    </submittedName>
</protein>
<gene>
    <name evidence="2" type="ORF">GSONMT00041599001</name>
</gene>
<name>A0A060Z2Y1_ONCMY</name>
<feature type="non-terminal residue" evidence="2">
    <location>
        <position position="1"/>
    </location>
</feature>
<keyword evidence="1" id="KW-0812">Transmembrane</keyword>
<accession>A0A060Z2Y1</accession>
<proteinExistence type="predicted"/>
<reference evidence="2" key="1">
    <citation type="journal article" date="2014" name="Nat. Commun.">
        <title>The rainbow trout genome provides novel insights into evolution after whole-genome duplication in vertebrates.</title>
        <authorList>
            <person name="Berthelot C."/>
            <person name="Brunet F."/>
            <person name="Chalopin D."/>
            <person name="Juanchich A."/>
            <person name="Bernard M."/>
            <person name="Noel B."/>
            <person name="Bento P."/>
            <person name="Da Silva C."/>
            <person name="Labadie K."/>
            <person name="Alberti A."/>
            <person name="Aury J.M."/>
            <person name="Louis A."/>
            <person name="Dehais P."/>
            <person name="Bardou P."/>
            <person name="Montfort J."/>
            <person name="Klopp C."/>
            <person name="Cabau C."/>
            <person name="Gaspin C."/>
            <person name="Thorgaard G.H."/>
            <person name="Boussaha M."/>
            <person name="Quillet E."/>
            <person name="Guyomard R."/>
            <person name="Galiana D."/>
            <person name="Bobe J."/>
            <person name="Volff J.N."/>
            <person name="Genet C."/>
            <person name="Wincker P."/>
            <person name="Jaillon O."/>
            <person name="Roest Crollius H."/>
            <person name="Guiguen Y."/>
        </authorList>
    </citation>
    <scope>NUCLEOTIDE SEQUENCE [LARGE SCALE GENOMIC DNA]</scope>
</reference>
<dbReference type="Proteomes" id="UP000193380">
    <property type="component" value="Unassembled WGS sequence"/>
</dbReference>
<evidence type="ECO:0000313" key="2">
    <source>
        <dbReference type="EMBL" id="CDQ98438.1"/>
    </source>
</evidence>
<keyword evidence="1" id="KW-0472">Membrane</keyword>
<dbReference type="Gene3D" id="1.20.5.400">
    <property type="match status" value="1"/>
</dbReference>
<organism evidence="2 3">
    <name type="scientific">Oncorhynchus mykiss</name>
    <name type="common">Rainbow trout</name>
    <name type="synonym">Salmo gairdneri</name>
    <dbReference type="NCBI Taxonomy" id="8022"/>
    <lineage>
        <taxon>Eukaryota</taxon>
        <taxon>Metazoa</taxon>
        <taxon>Chordata</taxon>
        <taxon>Craniata</taxon>
        <taxon>Vertebrata</taxon>
        <taxon>Euteleostomi</taxon>
        <taxon>Actinopterygii</taxon>
        <taxon>Neopterygii</taxon>
        <taxon>Teleostei</taxon>
        <taxon>Protacanthopterygii</taxon>
        <taxon>Salmoniformes</taxon>
        <taxon>Salmonidae</taxon>
        <taxon>Salmoninae</taxon>
        <taxon>Oncorhynchus</taxon>
    </lineage>
</organism>
<dbReference type="PaxDb" id="8022-A0A060Z2Y1"/>
<dbReference type="AlphaFoldDB" id="A0A060Z2Y1"/>
<reference evidence="2" key="2">
    <citation type="submission" date="2014-03" db="EMBL/GenBank/DDBJ databases">
        <authorList>
            <person name="Genoscope - CEA"/>
        </authorList>
    </citation>
    <scope>NUCLEOTIDE SEQUENCE</scope>
</reference>
<evidence type="ECO:0000256" key="1">
    <source>
        <dbReference type="SAM" id="Phobius"/>
    </source>
</evidence>